<dbReference type="EMBL" id="BGZK01000268">
    <property type="protein sequence ID" value="GBP33026.1"/>
    <property type="molecule type" value="Genomic_DNA"/>
</dbReference>
<name>A0A4C1V3U5_EUMVA</name>
<protein>
    <submittedName>
        <fullName evidence="1">Uncharacterized protein</fullName>
    </submittedName>
</protein>
<comment type="caution">
    <text evidence="1">The sequence shown here is derived from an EMBL/GenBank/DDBJ whole genome shotgun (WGS) entry which is preliminary data.</text>
</comment>
<dbReference type="AlphaFoldDB" id="A0A4C1V3U5"/>
<reference evidence="1 2" key="1">
    <citation type="journal article" date="2019" name="Commun. Biol.">
        <title>The bagworm genome reveals a unique fibroin gene that provides high tensile strength.</title>
        <authorList>
            <person name="Kono N."/>
            <person name="Nakamura H."/>
            <person name="Ohtoshi R."/>
            <person name="Tomita M."/>
            <person name="Numata K."/>
            <person name="Arakawa K."/>
        </authorList>
    </citation>
    <scope>NUCLEOTIDE SEQUENCE [LARGE SCALE GENOMIC DNA]</scope>
</reference>
<evidence type="ECO:0000313" key="1">
    <source>
        <dbReference type="EMBL" id="GBP33026.1"/>
    </source>
</evidence>
<sequence length="82" mass="9101">MHIKKKIVIASKTHDLRCRNESETGLGYITSAAGIEVQKTEVVWNVQANGIEKEMTSGSWLTARSVNTKDGGIYSMTMRTEL</sequence>
<evidence type="ECO:0000313" key="2">
    <source>
        <dbReference type="Proteomes" id="UP000299102"/>
    </source>
</evidence>
<proteinExistence type="predicted"/>
<dbReference type="Proteomes" id="UP000299102">
    <property type="component" value="Unassembled WGS sequence"/>
</dbReference>
<gene>
    <name evidence="1" type="ORF">EVAR_82865_1</name>
</gene>
<keyword evidence="2" id="KW-1185">Reference proteome</keyword>
<accession>A0A4C1V3U5</accession>
<organism evidence="1 2">
    <name type="scientific">Eumeta variegata</name>
    <name type="common">Bagworm moth</name>
    <name type="synonym">Eumeta japonica</name>
    <dbReference type="NCBI Taxonomy" id="151549"/>
    <lineage>
        <taxon>Eukaryota</taxon>
        <taxon>Metazoa</taxon>
        <taxon>Ecdysozoa</taxon>
        <taxon>Arthropoda</taxon>
        <taxon>Hexapoda</taxon>
        <taxon>Insecta</taxon>
        <taxon>Pterygota</taxon>
        <taxon>Neoptera</taxon>
        <taxon>Endopterygota</taxon>
        <taxon>Lepidoptera</taxon>
        <taxon>Glossata</taxon>
        <taxon>Ditrysia</taxon>
        <taxon>Tineoidea</taxon>
        <taxon>Psychidae</taxon>
        <taxon>Oiketicinae</taxon>
        <taxon>Eumeta</taxon>
    </lineage>
</organism>